<feature type="region of interest" description="Disordered" evidence="1">
    <location>
        <begin position="1"/>
        <end position="72"/>
    </location>
</feature>
<sequence length="248" mass="27435">MARRRRTSHTQPRKASVPSSQSPVAPSRQRRPSSTPQSPVAPSRQRHPSSTPCSLVAPSRQRRPSSTPRRHGRHAVEAQVFFDLDHAFNLIVPVVPQGFRASYERAVPKKEGILVTAEASSSRSKNKKSTRHLYTGFVLKTDDDTVMGMDTPGLPGTLIETKGNKYELCFPKIKFKMMLNYGSDEDEYVGPTKSVCQIYQMAEALQSSASMRGVSCTLWNLMTSEAEAEATRTEGDIISTCAIFGLFV</sequence>
<proteinExistence type="predicted"/>
<evidence type="ECO:0000256" key="1">
    <source>
        <dbReference type="SAM" id="MobiDB-lite"/>
    </source>
</evidence>
<dbReference type="EMBL" id="CM029054">
    <property type="protein sequence ID" value="KAG2538054.1"/>
    <property type="molecule type" value="Genomic_DNA"/>
</dbReference>
<feature type="compositionally biased region" description="Basic residues" evidence="1">
    <location>
        <begin position="60"/>
        <end position="72"/>
    </location>
</feature>
<keyword evidence="3" id="KW-1185">Reference proteome</keyword>
<protein>
    <submittedName>
        <fullName evidence="2">Uncharacterized protein</fullName>
    </submittedName>
</protein>
<dbReference type="Proteomes" id="UP000823388">
    <property type="component" value="Chromosome 9N"/>
</dbReference>
<feature type="compositionally biased region" description="Basic residues" evidence="1">
    <location>
        <begin position="1"/>
        <end position="12"/>
    </location>
</feature>
<dbReference type="AlphaFoldDB" id="A0A8T0MSN9"/>
<name>A0A8T0MSN9_PANVG</name>
<comment type="caution">
    <text evidence="2">The sequence shown here is derived from an EMBL/GenBank/DDBJ whole genome shotgun (WGS) entry which is preliminary data.</text>
</comment>
<evidence type="ECO:0000313" key="2">
    <source>
        <dbReference type="EMBL" id="KAG2538054.1"/>
    </source>
</evidence>
<evidence type="ECO:0000313" key="3">
    <source>
        <dbReference type="Proteomes" id="UP000823388"/>
    </source>
</evidence>
<accession>A0A8T0MSN9</accession>
<organism evidence="2 3">
    <name type="scientific">Panicum virgatum</name>
    <name type="common">Blackwell switchgrass</name>
    <dbReference type="NCBI Taxonomy" id="38727"/>
    <lineage>
        <taxon>Eukaryota</taxon>
        <taxon>Viridiplantae</taxon>
        <taxon>Streptophyta</taxon>
        <taxon>Embryophyta</taxon>
        <taxon>Tracheophyta</taxon>
        <taxon>Spermatophyta</taxon>
        <taxon>Magnoliopsida</taxon>
        <taxon>Liliopsida</taxon>
        <taxon>Poales</taxon>
        <taxon>Poaceae</taxon>
        <taxon>PACMAD clade</taxon>
        <taxon>Panicoideae</taxon>
        <taxon>Panicodae</taxon>
        <taxon>Paniceae</taxon>
        <taxon>Panicinae</taxon>
        <taxon>Panicum</taxon>
        <taxon>Panicum sect. Hiantes</taxon>
    </lineage>
</organism>
<reference evidence="2" key="1">
    <citation type="submission" date="2020-05" db="EMBL/GenBank/DDBJ databases">
        <title>WGS assembly of Panicum virgatum.</title>
        <authorList>
            <person name="Lovell J.T."/>
            <person name="Jenkins J."/>
            <person name="Shu S."/>
            <person name="Juenger T.E."/>
            <person name="Schmutz J."/>
        </authorList>
    </citation>
    <scope>NUCLEOTIDE SEQUENCE</scope>
    <source>
        <strain evidence="2">AP13</strain>
    </source>
</reference>
<feature type="compositionally biased region" description="Low complexity" evidence="1">
    <location>
        <begin position="15"/>
        <end position="38"/>
    </location>
</feature>
<gene>
    <name evidence="2" type="ORF">PVAP13_9NG389700</name>
</gene>